<keyword evidence="6" id="KW-1185">Reference proteome</keyword>
<feature type="signal peptide" evidence="3">
    <location>
        <begin position="1"/>
        <end position="21"/>
    </location>
</feature>
<dbReference type="GO" id="GO:0005615">
    <property type="term" value="C:extracellular space"/>
    <property type="evidence" value="ECO:0007669"/>
    <property type="project" value="TreeGrafter"/>
</dbReference>
<proteinExistence type="predicted"/>
<reference evidence="5" key="4">
    <citation type="submission" date="2025-08" db="UniProtKB">
        <authorList>
            <consortium name="Ensembl"/>
        </authorList>
    </citation>
    <scope>IDENTIFICATION</scope>
</reference>
<evidence type="ECO:0000256" key="2">
    <source>
        <dbReference type="SAM" id="Phobius"/>
    </source>
</evidence>
<evidence type="ECO:0000313" key="6">
    <source>
        <dbReference type="Proteomes" id="UP000314986"/>
    </source>
</evidence>
<dbReference type="STRING" id="7868.ENSCMIP00000027728"/>
<dbReference type="InterPro" id="IPR050098">
    <property type="entry name" value="TFPI/VKTCI-like"/>
</dbReference>
<dbReference type="GeneTree" id="ENSGT00940000169460"/>
<dbReference type="PRINTS" id="PR00759">
    <property type="entry name" value="BASICPTASE"/>
</dbReference>
<dbReference type="OrthoDB" id="196393at2759"/>
<dbReference type="InterPro" id="IPR020901">
    <property type="entry name" value="Prtase_inh_Kunz-CS"/>
</dbReference>
<dbReference type="InterPro" id="IPR002223">
    <property type="entry name" value="Kunitz_BPTI"/>
</dbReference>
<reference evidence="5" key="5">
    <citation type="submission" date="2025-09" db="UniProtKB">
        <authorList>
            <consortium name="Ensembl"/>
        </authorList>
    </citation>
    <scope>IDENTIFICATION</scope>
</reference>
<dbReference type="Gene3D" id="4.10.410.10">
    <property type="entry name" value="Pancreatic trypsin inhibitor Kunitz domain"/>
    <property type="match status" value="2"/>
</dbReference>
<evidence type="ECO:0000259" key="4">
    <source>
        <dbReference type="PROSITE" id="PS50279"/>
    </source>
</evidence>
<evidence type="ECO:0000313" key="5">
    <source>
        <dbReference type="Ensembl" id="ENSCMIP00000027728.1"/>
    </source>
</evidence>
<keyword evidence="2" id="KW-0472">Membrane</keyword>
<keyword evidence="2" id="KW-1133">Transmembrane helix</keyword>
<protein>
    <submittedName>
        <fullName evidence="5">Protease inhibitor bitisilin-3-like</fullName>
    </submittedName>
</protein>
<name>A0A4W3IMH2_CALMI</name>
<feature type="domain" description="BPTI/Kunitz inhibitor" evidence="4">
    <location>
        <begin position="95"/>
        <end position="145"/>
    </location>
</feature>
<dbReference type="FunFam" id="4.10.410.10:FF:000020">
    <property type="entry name" value="Collagen, type VI, alpha 3"/>
    <property type="match status" value="1"/>
</dbReference>
<dbReference type="GeneID" id="103181000"/>
<feature type="domain" description="BPTI/Kunitz inhibitor" evidence="4">
    <location>
        <begin position="27"/>
        <end position="80"/>
    </location>
</feature>
<dbReference type="Ensembl" id="ENSCMIT00000028169.1">
    <property type="protein sequence ID" value="ENSCMIP00000027728.1"/>
    <property type="gene ID" value="ENSCMIG00000012067.1"/>
</dbReference>
<keyword evidence="1" id="KW-1015">Disulfide bond</keyword>
<dbReference type="InterPro" id="IPR036880">
    <property type="entry name" value="Kunitz_BPTI_sf"/>
</dbReference>
<reference evidence="6" key="3">
    <citation type="journal article" date="2014" name="Nature">
        <title>Elephant shark genome provides unique insights into gnathostome evolution.</title>
        <authorList>
            <consortium name="International Elephant Shark Genome Sequencing Consortium"/>
            <person name="Venkatesh B."/>
            <person name="Lee A.P."/>
            <person name="Ravi V."/>
            <person name="Maurya A.K."/>
            <person name="Lian M.M."/>
            <person name="Swann J.B."/>
            <person name="Ohta Y."/>
            <person name="Flajnik M.F."/>
            <person name="Sutoh Y."/>
            <person name="Kasahara M."/>
            <person name="Hoon S."/>
            <person name="Gangu V."/>
            <person name="Roy S.W."/>
            <person name="Irimia M."/>
            <person name="Korzh V."/>
            <person name="Kondrychyn I."/>
            <person name="Lim Z.W."/>
            <person name="Tay B.H."/>
            <person name="Tohari S."/>
            <person name="Kong K.W."/>
            <person name="Ho S."/>
            <person name="Lorente-Galdos B."/>
            <person name="Quilez J."/>
            <person name="Marques-Bonet T."/>
            <person name="Raney B.J."/>
            <person name="Ingham P.W."/>
            <person name="Tay A."/>
            <person name="Hillier L.W."/>
            <person name="Minx P."/>
            <person name="Boehm T."/>
            <person name="Wilson R.K."/>
            <person name="Brenner S."/>
            <person name="Warren W.C."/>
        </authorList>
    </citation>
    <scope>NUCLEOTIDE SEQUENCE [LARGE SCALE GENOMIC DNA]</scope>
</reference>
<dbReference type="AlphaFoldDB" id="A0A4W3IMH2"/>
<feature type="transmembrane region" description="Helical" evidence="2">
    <location>
        <begin position="169"/>
        <end position="190"/>
    </location>
</feature>
<dbReference type="Pfam" id="PF00014">
    <property type="entry name" value="Kunitz_BPTI"/>
    <property type="match status" value="2"/>
</dbReference>
<gene>
    <name evidence="5" type="primary">tfpil</name>
</gene>
<reference evidence="6" key="2">
    <citation type="journal article" date="2007" name="PLoS Biol.">
        <title>Survey sequencing and comparative analysis of the elephant shark (Callorhinchus milii) genome.</title>
        <authorList>
            <person name="Venkatesh B."/>
            <person name="Kirkness E.F."/>
            <person name="Loh Y.H."/>
            <person name="Halpern A.L."/>
            <person name="Lee A.P."/>
            <person name="Johnson J."/>
            <person name="Dandona N."/>
            <person name="Viswanathan L.D."/>
            <person name="Tay A."/>
            <person name="Venter J.C."/>
            <person name="Strausberg R.L."/>
            <person name="Brenner S."/>
        </authorList>
    </citation>
    <scope>NUCLEOTIDE SEQUENCE [LARGE SCALE GENOMIC DNA]</scope>
</reference>
<dbReference type="PROSITE" id="PS50279">
    <property type="entry name" value="BPTI_KUNITZ_2"/>
    <property type="match status" value="2"/>
</dbReference>
<dbReference type="CDD" id="cd00109">
    <property type="entry name" value="Kunitz-type"/>
    <property type="match status" value="1"/>
</dbReference>
<dbReference type="OMA" id="FENKENC"/>
<dbReference type="GO" id="GO:0004867">
    <property type="term" value="F:serine-type endopeptidase inhibitor activity"/>
    <property type="evidence" value="ECO:0007669"/>
    <property type="project" value="InterPro"/>
</dbReference>
<dbReference type="KEGG" id="cmk:103181000"/>
<reference evidence="6" key="1">
    <citation type="journal article" date="2006" name="Science">
        <title>Ancient noncoding elements conserved in the human genome.</title>
        <authorList>
            <person name="Venkatesh B."/>
            <person name="Kirkness E.F."/>
            <person name="Loh Y.H."/>
            <person name="Halpern A.L."/>
            <person name="Lee A.P."/>
            <person name="Johnson J."/>
            <person name="Dandona N."/>
            <person name="Viswanathan L.D."/>
            <person name="Tay A."/>
            <person name="Venter J.C."/>
            <person name="Strausberg R.L."/>
            <person name="Brenner S."/>
        </authorList>
    </citation>
    <scope>NUCLEOTIDE SEQUENCE [LARGE SCALE GENOMIC DNA]</scope>
</reference>
<feature type="chain" id="PRO_5021266175" evidence="3">
    <location>
        <begin position="22"/>
        <end position="208"/>
    </location>
</feature>
<evidence type="ECO:0000256" key="1">
    <source>
        <dbReference type="ARBA" id="ARBA00023157"/>
    </source>
</evidence>
<dbReference type="PANTHER" id="PTHR10083:SF374">
    <property type="entry name" value="BPTI_KUNITZ INHIBITOR DOMAIN-CONTAINING PROTEIN"/>
    <property type="match status" value="1"/>
</dbReference>
<keyword evidence="3" id="KW-0732">Signal</keyword>
<dbReference type="SMART" id="SM00131">
    <property type="entry name" value="KU"/>
    <property type="match status" value="2"/>
</dbReference>
<organism evidence="5 6">
    <name type="scientific">Callorhinchus milii</name>
    <name type="common">Ghost shark</name>
    <dbReference type="NCBI Taxonomy" id="7868"/>
    <lineage>
        <taxon>Eukaryota</taxon>
        <taxon>Metazoa</taxon>
        <taxon>Chordata</taxon>
        <taxon>Craniata</taxon>
        <taxon>Vertebrata</taxon>
        <taxon>Chondrichthyes</taxon>
        <taxon>Holocephali</taxon>
        <taxon>Chimaeriformes</taxon>
        <taxon>Callorhinchidae</taxon>
        <taxon>Callorhinchus</taxon>
    </lineage>
</organism>
<evidence type="ECO:0000256" key="3">
    <source>
        <dbReference type="SAM" id="SignalP"/>
    </source>
</evidence>
<dbReference type="Proteomes" id="UP000314986">
    <property type="component" value="Unassembled WGS sequence"/>
</dbReference>
<dbReference type="PANTHER" id="PTHR10083">
    <property type="entry name" value="KUNITZ-TYPE PROTEASE INHIBITOR-RELATED"/>
    <property type="match status" value="1"/>
</dbReference>
<dbReference type="PROSITE" id="PS00280">
    <property type="entry name" value="BPTI_KUNITZ_1"/>
    <property type="match status" value="1"/>
</dbReference>
<keyword evidence="2" id="KW-0812">Transmembrane</keyword>
<sequence length="208" mass="22833">MRRIALYLGICILASIPSVTAIAAKECNEEKNMGTVKDSKPKSINWYYDSNLDKCSPFLYNGDGGNGNNFDTETICLQICSEQYTKLFPEGDAKCKLEKAKGDCKAFLLRWYYNAEQNKCETFFYSGCHGNGNQFATGNECRTLCVRSGRGGAEEIPQDVSDSDAGTTVAIVFGCLFGIVVVGAVVGLVLQRKKYKSKSKGTTEVEMQ</sequence>
<accession>A0A4W3IMH2</accession>
<dbReference type="SUPFAM" id="SSF57362">
    <property type="entry name" value="BPTI-like"/>
    <property type="match status" value="2"/>
</dbReference>
<dbReference type="InParanoid" id="A0A4W3IMH2"/>